<evidence type="ECO:0000256" key="2">
    <source>
        <dbReference type="ARBA" id="ARBA00004613"/>
    </source>
</evidence>
<evidence type="ECO:0000256" key="9">
    <source>
        <dbReference type="ARBA" id="ARBA00022833"/>
    </source>
</evidence>
<accession>A0ABQ2AC58</accession>
<keyword evidence="9" id="KW-0862">Zinc</keyword>
<comment type="similarity">
    <text evidence="3">Belongs to the peptidase M10B family.</text>
</comment>
<dbReference type="PRINTS" id="PR00313">
    <property type="entry name" value="CABNDNGRPT"/>
</dbReference>
<dbReference type="SUPFAM" id="SSF55486">
    <property type="entry name" value="Metalloproteases ('zincins'), catalytic domain"/>
    <property type="match status" value="1"/>
</dbReference>
<dbReference type="CDD" id="cd04277">
    <property type="entry name" value="ZnMc_serralysin_like"/>
    <property type="match status" value="1"/>
</dbReference>
<organism evidence="13 14">
    <name type="scientific">Pseudomonas fluvialis</name>
    <dbReference type="NCBI Taxonomy" id="1793966"/>
    <lineage>
        <taxon>Bacteria</taxon>
        <taxon>Pseudomonadati</taxon>
        <taxon>Pseudomonadota</taxon>
        <taxon>Gammaproteobacteria</taxon>
        <taxon>Pseudomonadales</taxon>
        <taxon>Pseudomonadaceae</taxon>
        <taxon>Pseudomonas</taxon>
    </lineage>
</organism>
<dbReference type="InterPro" id="IPR034033">
    <property type="entry name" value="Serralysin-like"/>
</dbReference>
<sequence length="760" mass="81211">MPSPYQGTATRVSPLSNDNLINSLLTTERWDKTALTFSFLTLGRSFYSNNYSYDDEYSNAFALSKAQMSAVRQALNSWSAVSQLTFKEVRDSSSVAGDLRFGGFSGMPDSYAAWAYYPSTAPVGGDVWIGQVTNDPAPSPGSYDFHTFVHEIGHALGLKHPFESEAGNPAVLPSTLDDARYSVMSYNSDYDFLPTGPMLLDIAAIQHMYGANNQWKTGNDTYRWGASQQIFETLWDAGGIDTIDASNQLRAVRIDLNPGAFSRIGANIYDYQRGENVNDLLSIAYNVIIERAIGSAYDDELIGNNTDNLLDGRAGNDTLRGGLGNDSYVIDSINDRVIELDGQGYDSVRININQRDGQYRLPDYVEEGQLINSVDFTLLGNALNNTLLGNARNNRLDGGSGADTMKGGAGNDTYVVDHAGDLIIDSAGLDSVESYISFTLGQGLENLVLLGHSAISGTGNNAANFIDGSQNTAANLLIGLGGNDTYLLGSGDRIQEASNAGRDKAQSYFDITLDEHVEDLQLLGGANTQGIGNNLANTLLGNTGNNLLDGRAGVDKLYGGQGNDTYLVDLNSRNALEDKVIEKAAEGIDTIFLRGGQSLSKATSISLASHVEHLNASQTGSTLLNLKGNVSDNWLIGNSANNLIDGGAGNDLLSGNGGYDTLIGGKGADIFHFDLSWLNSSAGALSSQVNDFRRSDGDKLNFAGAAFTFTGNQFSASAGTYQLSFADGLLRGSNDHGQSELFQIRLLGVSQLYSDDFLAA</sequence>
<dbReference type="PANTHER" id="PTHR10201:SF323">
    <property type="entry name" value="MATRIX METALLOPROTEINASE-21"/>
    <property type="match status" value="1"/>
</dbReference>
<dbReference type="Gene3D" id="2.150.10.10">
    <property type="entry name" value="Serralysin-like metalloprotease, C-terminal"/>
    <property type="match status" value="4"/>
</dbReference>
<evidence type="ECO:0000259" key="12">
    <source>
        <dbReference type="SMART" id="SM00235"/>
    </source>
</evidence>
<dbReference type="Pfam" id="PF08548">
    <property type="entry name" value="Peptidase_M10_C"/>
    <property type="match status" value="1"/>
</dbReference>
<protein>
    <recommendedName>
        <fullName evidence="12">Peptidase metallopeptidase domain-containing protein</fullName>
    </recommendedName>
</protein>
<evidence type="ECO:0000256" key="6">
    <source>
        <dbReference type="ARBA" id="ARBA00022723"/>
    </source>
</evidence>
<dbReference type="InterPro" id="IPR024079">
    <property type="entry name" value="MetalloPept_cat_dom_sf"/>
</dbReference>
<dbReference type="RefSeq" id="WP_093986698.1">
    <property type="nucleotide sequence ID" value="NZ_BMDE01000001.1"/>
</dbReference>
<gene>
    <name evidence="13" type="ORF">GCM10007363_02300</name>
</gene>
<evidence type="ECO:0000256" key="1">
    <source>
        <dbReference type="ARBA" id="ARBA00001913"/>
    </source>
</evidence>
<comment type="subcellular location">
    <subcellularLocation>
        <location evidence="2">Secreted</location>
    </subcellularLocation>
</comment>
<dbReference type="InterPro" id="IPR011049">
    <property type="entry name" value="Serralysin-like_metalloprot_C"/>
</dbReference>
<dbReference type="Pfam" id="PF00353">
    <property type="entry name" value="HemolysinCabind"/>
    <property type="match status" value="4"/>
</dbReference>
<dbReference type="SUPFAM" id="SSF51120">
    <property type="entry name" value="beta-Roll"/>
    <property type="match status" value="3"/>
</dbReference>
<comment type="cofactor">
    <cofactor evidence="1">
        <name>Ca(2+)</name>
        <dbReference type="ChEBI" id="CHEBI:29108"/>
    </cofactor>
</comment>
<evidence type="ECO:0000256" key="4">
    <source>
        <dbReference type="ARBA" id="ARBA00022525"/>
    </source>
</evidence>
<comment type="caution">
    <text evidence="13">The sequence shown here is derived from an EMBL/GenBank/DDBJ whole genome shotgun (WGS) entry which is preliminary data.</text>
</comment>
<dbReference type="PANTHER" id="PTHR10201">
    <property type="entry name" value="MATRIX METALLOPROTEINASE"/>
    <property type="match status" value="1"/>
</dbReference>
<evidence type="ECO:0000256" key="5">
    <source>
        <dbReference type="ARBA" id="ARBA00022670"/>
    </source>
</evidence>
<keyword evidence="10" id="KW-0106">Calcium</keyword>
<feature type="domain" description="Peptidase metallopeptidase" evidence="12">
    <location>
        <begin position="26"/>
        <end position="211"/>
    </location>
</feature>
<evidence type="ECO:0000313" key="14">
    <source>
        <dbReference type="Proteomes" id="UP000655550"/>
    </source>
</evidence>
<keyword evidence="8" id="KW-0378">Hydrolase</keyword>
<keyword evidence="5" id="KW-0645">Protease</keyword>
<keyword evidence="6" id="KW-0479">Metal-binding</keyword>
<dbReference type="InterPro" id="IPR013858">
    <property type="entry name" value="Peptidase_M10B_C"/>
</dbReference>
<keyword evidence="7" id="KW-0677">Repeat</keyword>
<evidence type="ECO:0000313" key="13">
    <source>
        <dbReference type="EMBL" id="GGH88777.1"/>
    </source>
</evidence>
<evidence type="ECO:0000256" key="11">
    <source>
        <dbReference type="ARBA" id="ARBA00023049"/>
    </source>
</evidence>
<keyword evidence="14" id="KW-1185">Reference proteome</keyword>
<dbReference type="PROSITE" id="PS00330">
    <property type="entry name" value="HEMOLYSIN_CALCIUM"/>
    <property type="match status" value="1"/>
</dbReference>
<evidence type="ECO:0000256" key="3">
    <source>
        <dbReference type="ARBA" id="ARBA00009490"/>
    </source>
</evidence>
<dbReference type="InterPro" id="IPR006026">
    <property type="entry name" value="Peptidase_Metallo"/>
</dbReference>
<dbReference type="SMART" id="SM00235">
    <property type="entry name" value="ZnMc"/>
    <property type="match status" value="1"/>
</dbReference>
<dbReference type="InterPro" id="IPR001343">
    <property type="entry name" value="Hemolysn_Ca-bd"/>
</dbReference>
<reference evidence="14" key="1">
    <citation type="journal article" date="2019" name="Int. J. Syst. Evol. Microbiol.">
        <title>The Global Catalogue of Microorganisms (GCM) 10K type strain sequencing project: providing services to taxonomists for standard genome sequencing and annotation.</title>
        <authorList>
            <consortium name="The Broad Institute Genomics Platform"/>
            <consortium name="The Broad Institute Genome Sequencing Center for Infectious Disease"/>
            <person name="Wu L."/>
            <person name="Ma J."/>
        </authorList>
    </citation>
    <scope>NUCLEOTIDE SEQUENCE [LARGE SCALE GENOMIC DNA]</scope>
    <source>
        <strain evidence="14">CCM 8778</strain>
    </source>
</reference>
<dbReference type="EMBL" id="BMDE01000001">
    <property type="protein sequence ID" value="GGH88777.1"/>
    <property type="molecule type" value="Genomic_DNA"/>
</dbReference>
<evidence type="ECO:0000256" key="10">
    <source>
        <dbReference type="ARBA" id="ARBA00022837"/>
    </source>
</evidence>
<keyword evidence="11" id="KW-0482">Metalloprotease</keyword>
<keyword evidence="4" id="KW-0964">Secreted</keyword>
<evidence type="ECO:0000256" key="8">
    <source>
        <dbReference type="ARBA" id="ARBA00022801"/>
    </source>
</evidence>
<dbReference type="InterPro" id="IPR018511">
    <property type="entry name" value="Hemolysin-typ_Ca-bd_CS"/>
</dbReference>
<dbReference type="Pfam" id="PF00413">
    <property type="entry name" value="Peptidase_M10"/>
    <property type="match status" value="1"/>
</dbReference>
<name>A0ABQ2AC58_9PSED</name>
<evidence type="ECO:0000256" key="7">
    <source>
        <dbReference type="ARBA" id="ARBA00022737"/>
    </source>
</evidence>
<proteinExistence type="inferred from homology"/>
<dbReference type="InterPro" id="IPR001818">
    <property type="entry name" value="Pept_M10_metallopeptidase"/>
</dbReference>
<dbReference type="Gene3D" id="3.40.390.10">
    <property type="entry name" value="Collagenase (Catalytic Domain)"/>
    <property type="match status" value="1"/>
</dbReference>
<dbReference type="Proteomes" id="UP000655550">
    <property type="component" value="Unassembled WGS sequence"/>
</dbReference>